<keyword evidence="2" id="KW-0058">Aromatic hydrocarbons catabolism</keyword>
<evidence type="ECO:0000256" key="1">
    <source>
        <dbReference type="ARBA" id="ARBA00009986"/>
    </source>
</evidence>
<evidence type="ECO:0000313" key="13">
    <source>
        <dbReference type="Proteomes" id="UP000540909"/>
    </source>
</evidence>
<evidence type="ECO:0000256" key="10">
    <source>
        <dbReference type="RuleBase" id="RU003345"/>
    </source>
</evidence>
<evidence type="ECO:0000256" key="2">
    <source>
        <dbReference type="ARBA" id="ARBA00022797"/>
    </source>
</evidence>
<feature type="active site" evidence="9">
    <location>
        <position position="255"/>
    </location>
</feature>
<evidence type="ECO:0000256" key="9">
    <source>
        <dbReference type="PROSITE-ProRule" id="PRU10007"/>
    </source>
</evidence>
<accession>A0A7W6R7X6</accession>
<dbReference type="InterPro" id="IPR016161">
    <property type="entry name" value="Ald_DH/histidinol_DH"/>
</dbReference>
<dbReference type="Proteomes" id="UP000540909">
    <property type="component" value="Unassembled WGS sequence"/>
</dbReference>
<proteinExistence type="inferred from homology"/>
<dbReference type="InterPro" id="IPR015590">
    <property type="entry name" value="Aldehyde_DH_dom"/>
</dbReference>
<dbReference type="CDD" id="cd07105">
    <property type="entry name" value="ALDH_SaliADH"/>
    <property type="match status" value="1"/>
</dbReference>
<comment type="pathway">
    <text evidence="5">Aromatic compound metabolism; naphthalene degradation.</text>
</comment>
<comment type="catalytic activity">
    <reaction evidence="6">
        <text>salicylaldehyde + NAD(+) + H2O = salicylate + NADH + 2 H(+)</text>
        <dbReference type="Rhea" id="RHEA:18537"/>
        <dbReference type="ChEBI" id="CHEBI:15377"/>
        <dbReference type="ChEBI" id="CHEBI:15378"/>
        <dbReference type="ChEBI" id="CHEBI:16008"/>
        <dbReference type="ChEBI" id="CHEBI:30762"/>
        <dbReference type="ChEBI" id="CHEBI:57540"/>
        <dbReference type="ChEBI" id="CHEBI:57945"/>
        <dbReference type="EC" id="1.2.1.65"/>
    </reaction>
</comment>
<organism evidence="12 13">
    <name type="scientific">Rhizobium esperanzae</name>
    <dbReference type="NCBI Taxonomy" id="1967781"/>
    <lineage>
        <taxon>Bacteria</taxon>
        <taxon>Pseudomonadati</taxon>
        <taxon>Pseudomonadota</taxon>
        <taxon>Alphaproteobacteria</taxon>
        <taxon>Hyphomicrobiales</taxon>
        <taxon>Rhizobiaceae</taxon>
        <taxon>Rhizobium/Agrobacterium group</taxon>
        <taxon>Rhizobium</taxon>
    </lineage>
</organism>
<evidence type="ECO:0000256" key="6">
    <source>
        <dbReference type="ARBA" id="ARBA00050596"/>
    </source>
</evidence>
<gene>
    <name evidence="12" type="ORF">GGD57_005131</name>
</gene>
<dbReference type="Gene3D" id="3.40.309.10">
    <property type="entry name" value="Aldehyde Dehydrogenase, Chain A, domain 2"/>
    <property type="match status" value="1"/>
</dbReference>
<name>A0A7W6R7X6_9HYPH</name>
<dbReference type="InterPro" id="IPR016162">
    <property type="entry name" value="Ald_DH_N"/>
</dbReference>
<evidence type="ECO:0000256" key="8">
    <source>
        <dbReference type="ARBA" id="ARBA00070319"/>
    </source>
</evidence>
<evidence type="ECO:0000313" key="12">
    <source>
        <dbReference type="EMBL" id="MBB4238519.1"/>
    </source>
</evidence>
<keyword evidence="3 10" id="KW-0560">Oxidoreductase</keyword>
<dbReference type="FunFam" id="3.40.309.10:FF:000010">
    <property type="entry name" value="Gamma-aminobutyraldehyde dehydrogenase"/>
    <property type="match status" value="1"/>
</dbReference>
<dbReference type="FunFam" id="3.40.605.10:FF:000007">
    <property type="entry name" value="NAD/NADP-dependent betaine aldehyde dehydrogenase"/>
    <property type="match status" value="1"/>
</dbReference>
<dbReference type="PANTHER" id="PTHR42986">
    <property type="entry name" value="BENZALDEHYDE DEHYDROGENASE YFMT"/>
    <property type="match status" value="1"/>
</dbReference>
<dbReference type="AlphaFoldDB" id="A0A7W6R7X6"/>
<reference evidence="12 13" key="1">
    <citation type="submission" date="2020-08" db="EMBL/GenBank/DDBJ databases">
        <title>Genomic Encyclopedia of Type Strains, Phase IV (KMG-V): Genome sequencing to study the core and pangenomes of soil and plant-associated prokaryotes.</title>
        <authorList>
            <person name="Whitman W."/>
        </authorList>
    </citation>
    <scope>NUCLEOTIDE SEQUENCE [LARGE SCALE GENOMIC DNA]</scope>
    <source>
        <strain evidence="12 13">SEMIA 4089</strain>
    </source>
</reference>
<comment type="similarity">
    <text evidence="1 10">Belongs to the aldehyde dehydrogenase family.</text>
</comment>
<evidence type="ECO:0000256" key="5">
    <source>
        <dbReference type="ARBA" id="ARBA00035632"/>
    </source>
</evidence>
<dbReference type="PROSITE" id="PS00687">
    <property type="entry name" value="ALDEHYDE_DEHYDR_GLU"/>
    <property type="match status" value="1"/>
</dbReference>
<comment type="caution">
    <text evidence="12">The sequence shown here is derived from an EMBL/GenBank/DDBJ whole genome shotgun (WGS) entry which is preliminary data.</text>
</comment>
<feature type="domain" description="Aldehyde dehydrogenase" evidence="11">
    <location>
        <begin position="20"/>
        <end position="476"/>
    </location>
</feature>
<evidence type="ECO:0000256" key="4">
    <source>
        <dbReference type="ARBA" id="ARBA00023027"/>
    </source>
</evidence>
<dbReference type="GO" id="GO:0018485">
    <property type="term" value="F:salicylaldehyde dehydrogenase (NAD+) activity"/>
    <property type="evidence" value="ECO:0007669"/>
    <property type="project" value="UniProtKB-EC"/>
</dbReference>
<dbReference type="Gene3D" id="3.40.605.10">
    <property type="entry name" value="Aldehyde Dehydrogenase, Chain A, domain 1"/>
    <property type="match status" value="1"/>
</dbReference>
<dbReference type="SUPFAM" id="SSF53720">
    <property type="entry name" value="ALDH-like"/>
    <property type="match status" value="1"/>
</dbReference>
<evidence type="ECO:0000256" key="3">
    <source>
        <dbReference type="ARBA" id="ARBA00023002"/>
    </source>
</evidence>
<evidence type="ECO:0000259" key="11">
    <source>
        <dbReference type="Pfam" id="PF00171"/>
    </source>
</evidence>
<dbReference type="InterPro" id="IPR016163">
    <property type="entry name" value="Ald_DH_C"/>
</dbReference>
<sequence length="487" mass="50603">MGGTVFSAKLMINNEAIDASEGATFERLDPLTGDVATTAAAGSIADMMRAATAAAAAFPDWSQTGPGERRRLLNAAADLLDIRTPELVAAMTGETGATAQWAAINCRLGADIFREAAAMTTQISGELIPSGIPGNLAMAVRQPAGVCVGIAPWNAPIILGARAVAMPLACGNTVILKASELCPKTHGLIGDILRDAGFPRGVVNVVSNAPSDAAAVVDALIAHPAVRRINFTGSTRVGRIIAETAARHLKRCLLELGGKAPFIVLADADIDEAVGAAAFGAFMNQGQICMSTERIILMDEIADGFVGKFRVKAETLVAGHPGDGNTPLGTLINAEAARRVKSLVDDALQKGAVLICGGRPNGTLMDATVIDHVTPAMRIYREESFGPVAAIVRVGSVDEAVTVANDNEYGLSAAVFSTDINAAMAVAMRLESGICHINEATVSDEPQMPFGGVKSSGYGRFGGKAAIDEFTELRWITMAGGKRHYPI</sequence>
<protein>
    <recommendedName>
        <fullName evidence="8">Salicylaldehyde dehydrogenase</fullName>
        <ecNumber evidence="7">1.2.1.65</ecNumber>
    </recommendedName>
</protein>
<dbReference type="EMBL" id="JACIFY010000022">
    <property type="protein sequence ID" value="MBB4238519.1"/>
    <property type="molecule type" value="Genomic_DNA"/>
</dbReference>
<dbReference type="InterPro" id="IPR029510">
    <property type="entry name" value="Ald_DH_CS_GLU"/>
</dbReference>
<dbReference type="EC" id="1.2.1.65" evidence="7"/>
<keyword evidence="4" id="KW-0520">NAD</keyword>
<evidence type="ECO:0000256" key="7">
    <source>
        <dbReference type="ARBA" id="ARBA00066992"/>
    </source>
</evidence>
<dbReference type="RefSeq" id="WP_184472926.1">
    <property type="nucleotide sequence ID" value="NZ_JACIFY010000022.1"/>
</dbReference>
<dbReference type="Pfam" id="PF00171">
    <property type="entry name" value="Aldedh"/>
    <property type="match status" value="1"/>
</dbReference>
<dbReference type="PANTHER" id="PTHR42986:SF1">
    <property type="entry name" value="BENZALDEHYDE DEHYDROGENASE YFMT"/>
    <property type="match status" value="1"/>
</dbReference>